<feature type="region of interest" description="Disordered" evidence="1">
    <location>
        <begin position="164"/>
        <end position="230"/>
    </location>
</feature>
<dbReference type="PANTHER" id="PTHR23098">
    <property type="entry name" value="AGAP001331-PA-RELATED"/>
    <property type="match status" value="1"/>
</dbReference>
<dbReference type="AlphaFoldDB" id="A0A8C2TX85"/>
<evidence type="ECO:0000259" key="2">
    <source>
        <dbReference type="SMART" id="SM00717"/>
    </source>
</evidence>
<proteinExistence type="predicted"/>
<dbReference type="Ensembl" id="ENSCJPT00005024985.1">
    <property type="protein sequence ID" value="ENSCJPP00005017988.1"/>
    <property type="gene ID" value="ENSCJPG00005014603.1"/>
</dbReference>
<feature type="compositionally biased region" description="Basic and acidic residues" evidence="1">
    <location>
        <begin position="108"/>
        <end position="117"/>
    </location>
</feature>
<reference evidence="3" key="3">
    <citation type="submission" date="2025-09" db="UniProtKB">
        <authorList>
            <consortium name="Ensembl"/>
        </authorList>
    </citation>
    <scope>IDENTIFICATION</scope>
</reference>
<dbReference type="PANTHER" id="PTHR23098:SF22">
    <property type="entry name" value="MYB-LIKE DOMAIN-CONTAINING PROTEIN"/>
    <property type="match status" value="1"/>
</dbReference>
<feature type="domain" description="Myb-like" evidence="2">
    <location>
        <begin position="224"/>
        <end position="294"/>
    </location>
</feature>
<reference evidence="3" key="2">
    <citation type="submission" date="2025-08" db="UniProtKB">
        <authorList>
            <consortium name="Ensembl"/>
        </authorList>
    </citation>
    <scope>IDENTIFICATION</scope>
</reference>
<feature type="region of interest" description="Disordered" evidence="1">
    <location>
        <begin position="1"/>
        <end position="141"/>
    </location>
</feature>
<dbReference type="SMART" id="SM00717">
    <property type="entry name" value="SANT"/>
    <property type="match status" value="1"/>
</dbReference>
<evidence type="ECO:0000256" key="1">
    <source>
        <dbReference type="SAM" id="MobiDB-lite"/>
    </source>
</evidence>
<feature type="compositionally biased region" description="Basic residues" evidence="1">
    <location>
        <begin position="202"/>
        <end position="215"/>
    </location>
</feature>
<feature type="compositionally biased region" description="Gly residues" evidence="1">
    <location>
        <begin position="118"/>
        <end position="129"/>
    </location>
</feature>
<feature type="region of interest" description="Disordered" evidence="1">
    <location>
        <begin position="420"/>
        <end position="446"/>
    </location>
</feature>
<feature type="compositionally biased region" description="Low complexity" evidence="1">
    <location>
        <begin position="52"/>
        <end position="83"/>
    </location>
</feature>
<accession>A0A8C2TX85</accession>
<feature type="compositionally biased region" description="Gly residues" evidence="1">
    <location>
        <begin position="170"/>
        <end position="179"/>
    </location>
</feature>
<gene>
    <name evidence="3" type="primary">LOC107314900</name>
</gene>
<dbReference type="InterPro" id="IPR001005">
    <property type="entry name" value="SANT/Myb"/>
</dbReference>
<organism evidence="3 4">
    <name type="scientific">Coturnix japonica</name>
    <name type="common">Japanese quail</name>
    <name type="synonym">Coturnix coturnix japonica</name>
    <dbReference type="NCBI Taxonomy" id="93934"/>
    <lineage>
        <taxon>Eukaryota</taxon>
        <taxon>Metazoa</taxon>
        <taxon>Chordata</taxon>
        <taxon>Craniata</taxon>
        <taxon>Vertebrata</taxon>
        <taxon>Euteleostomi</taxon>
        <taxon>Archelosauria</taxon>
        <taxon>Archosauria</taxon>
        <taxon>Dinosauria</taxon>
        <taxon>Saurischia</taxon>
        <taxon>Theropoda</taxon>
        <taxon>Coelurosauria</taxon>
        <taxon>Aves</taxon>
        <taxon>Neognathae</taxon>
        <taxon>Galloanserae</taxon>
        <taxon>Galliformes</taxon>
        <taxon>Phasianidae</taxon>
        <taxon>Perdicinae</taxon>
        <taxon>Coturnix</taxon>
    </lineage>
</organism>
<feature type="compositionally biased region" description="Low complexity" evidence="1">
    <location>
        <begin position="1"/>
        <end position="10"/>
    </location>
</feature>
<feature type="compositionally biased region" description="Low complexity" evidence="1">
    <location>
        <begin position="550"/>
        <end position="562"/>
    </location>
</feature>
<reference evidence="3" key="1">
    <citation type="submission" date="2015-11" db="EMBL/GenBank/DDBJ databases">
        <authorList>
            <consortium name="International Coturnix japonica Genome Analysis Consortium"/>
            <person name="Warren W."/>
            <person name="Burt D.W."/>
            <person name="Antin P.B."/>
            <person name="Lanford R."/>
            <person name="Gros J."/>
            <person name="Wilson R.K."/>
        </authorList>
    </citation>
    <scope>NUCLEOTIDE SEQUENCE [LARGE SCALE GENOMIC DNA]</scope>
</reference>
<protein>
    <submittedName>
        <fullName evidence="3">Myb-related transcription factor, partner of profilin-like</fullName>
    </submittedName>
</protein>
<feature type="region of interest" description="Disordered" evidence="1">
    <location>
        <begin position="517"/>
        <end position="581"/>
    </location>
</feature>
<dbReference type="Pfam" id="PF13873">
    <property type="entry name" value="Myb_DNA-bind_5"/>
    <property type="match status" value="1"/>
</dbReference>
<keyword evidence="4" id="KW-1185">Reference proteome</keyword>
<dbReference type="GO" id="GO:0005634">
    <property type="term" value="C:nucleus"/>
    <property type="evidence" value="ECO:0007669"/>
    <property type="project" value="TreeGrafter"/>
</dbReference>
<dbReference type="Proteomes" id="UP000694412">
    <property type="component" value="Chromosome 5"/>
</dbReference>
<dbReference type="GeneTree" id="ENSGT00960000187715"/>
<dbReference type="InterPro" id="IPR028002">
    <property type="entry name" value="Myb_DNA-bind_5"/>
</dbReference>
<sequence>MARRAVAVLRPRPRLPTSRSAELCPHGPPRSPTGLPRAPSFPLGRVARPERGGAALPLPGAAPGRAAAIAARRPAAAPRSAAAPKPPPFPGASAAAAEQAHNPRRGRAGRDGGESRRGGGGRGRGGLGPGPGPGPLPVSTRGARGACAGLARPFLSCAVFPSPAGRGARPSGGGGARGPGRGKGRRRAPSAPLHGEPTGGAVRRRPPPPAPRRRRMAEDSPKRRKANFNEAETEVLIEQVLKHERLLFAAGPGRASPGQKRKVWELIRHKVNPVAACPRDVEDLKKRWRDLKRRDRSKLCRLSQGGGPPGPNAALGLGLLLAPDELPPGAAPARRHHHHHHLPPRAYGSLLHAEAVPIVGGIDTLELPGAAVGEMGFNDDPGPSHQPGLEKMNLKEEIVVKVVEPEESSEDMAVVPPSQEQLPYLGTSGGASSGKVKAKSKGRSQADPVGITEADLVQIQQTQMQVIQSGFDSVNHNLRLLQQGMQDLSNSLSIMAHTLVAIKNVYVKNNTGPTTYTTASTQTTAGYLSPGSPQVSPTEDRGQVQMAGGSSRSSSCSSSSTSQEPGPSEFPRPPLRTIKKEHPNGCYYFCFADM</sequence>
<evidence type="ECO:0000313" key="4">
    <source>
        <dbReference type="Proteomes" id="UP000694412"/>
    </source>
</evidence>
<evidence type="ECO:0000313" key="3">
    <source>
        <dbReference type="Ensembl" id="ENSCJPP00005017988.1"/>
    </source>
</evidence>
<name>A0A8C2TX85_COTJA</name>